<evidence type="ECO:0000256" key="5">
    <source>
        <dbReference type="ARBA" id="ARBA00022568"/>
    </source>
</evidence>
<dbReference type="InterPro" id="IPR023214">
    <property type="entry name" value="HAD_sf"/>
</dbReference>
<dbReference type="PRINTS" id="PR00119">
    <property type="entry name" value="CATATPASE"/>
</dbReference>
<feature type="transmembrane region" description="Helical" evidence="16">
    <location>
        <begin position="785"/>
        <end position="804"/>
    </location>
</feature>
<dbReference type="SUPFAM" id="SSF81660">
    <property type="entry name" value="Metal cation-transporting ATPase, ATP-binding domain N"/>
    <property type="match status" value="1"/>
</dbReference>
<evidence type="ECO:0000313" key="19">
    <source>
        <dbReference type="Proteomes" id="UP001281410"/>
    </source>
</evidence>
<feature type="transmembrane region" description="Helical" evidence="16">
    <location>
        <begin position="887"/>
        <end position="909"/>
    </location>
</feature>
<dbReference type="GO" id="GO:0005524">
    <property type="term" value="F:ATP binding"/>
    <property type="evidence" value="ECO:0007669"/>
    <property type="project" value="UniProtKB-KW"/>
</dbReference>
<dbReference type="FunFam" id="3.40.1110.10:FF:000021">
    <property type="entry name" value="calcium-transporting ATPase, endoplasmic reticulum-type"/>
    <property type="match status" value="1"/>
</dbReference>
<dbReference type="PANTHER" id="PTHR42861">
    <property type="entry name" value="CALCIUM-TRANSPORTING ATPASE"/>
    <property type="match status" value="1"/>
</dbReference>
<proteinExistence type="inferred from homology"/>
<dbReference type="SFLD" id="SFLDF00027">
    <property type="entry name" value="p-type_atpase"/>
    <property type="match status" value="1"/>
</dbReference>
<evidence type="ECO:0000256" key="4">
    <source>
        <dbReference type="ARBA" id="ARBA00022448"/>
    </source>
</evidence>
<dbReference type="SUPFAM" id="SSF81653">
    <property type="entry name" value="Calcium ATPase, transduction domain A"/>
    <property type="match status" value="1"/>
</dbReference>
<dbReference type="GO" id="GO:0016887">
    <property type="term" value="F:ATP hydrolysis activity"/>
    <property type="evidence" value="ECO:0007669"/>
    <property type="project" value="InterPro"/>
</dbReference>
<dbReference type="InterPro" id="IPR008250">
    <property type="entry name" value="ATPase_P-typ_transduc_dom_A_sf"/>
</dbReference>
<dbReference type="Gene3D" id="3.40.50.1000">
    <property type="entry name" value="HAD superfamily/HAD-like"/>
    <property type="match status" value="1"/>
</dbReference>
<evidence type="ECO:0000256" key="12">
    <source>
        <dbReference type="ARBA" id="ARBA00022967"/>
    </source>
</evidence>
<evidence type="ECO:0000256" key="13">
    <source>
        <dbReference type="ARBA" id="ARBA00022989"/>
    </source>
</evidence>
<dbReference type="SFLD" id="SFLDG00002">
    <property type="entry name" value="C1.7:_P-type_atpase_like"/>
    <property type="match status" value="1"/>
</dbReference>
<dbReference type="SFLD" id="SFLDS00003">
    <property type="entry name" value="Haloacid_Dehalogenase"/>
    <property type="match status" value="1"/>
</dbReference>
<feature type="domain" description="Cation-transporting P-type ATPase N-terminal" evidence="17">
    <location>
        <begin position="7"/>
        <end position="81"/>
    </location>
</feature>
<dbReference type="Pfam" id="PF00689">
    <property type="entry name" value="Cation_ATPase_C"/>
    <property type="match status" value="1"/>
</dbReference>
<comment type="similarity">
    <text evidence="2">Belongs to the cation transport ATPase (P-type) (TC 3.A.3) family. Type IIA subfamily.</text>
</comment>
<keyword evidence="6 16" id="KW-0812">Transmembrane</keyword>
<evidence type="ECO:0000256" key="3">
    <source>
        <dbReference type="ARBA" id="ARBA00012790"/>
    </source>
</evidence>
<dbReference type="PROSITE" id="PS00154">
    <property type="entry name" value="ATPASE_E1_E2"/>
    <property type="match status" value="1"/>
</dbReference>
<evidence type="ECO:0000256" key="15">
    <source>
        <dbReference type="ARBA" id="ARBA00023136"/>
    </source>
</evidence>
<dbReference type="FunFam" id="2.70.150.10:FF:000014">
    <property type="entry name" value="Calcium-transporting ATPase, putative"/>
    <property type="match status" value="1"/>
</dbReference>
<comment type="caution">
    <text evidence="18">The sequence shown here is derived from an EMBL/GenBank/DDBJ whole genome shotgun (WGS) entry which is preliminary data.</text>
</comment>
<accession>A0AAE0DYS0</accession>
<feature type="transmembrane region" description="Helical" evidence="16">
    <location>
        <begin position="1009"/>
        <end position="1029"/>
    </location>
</feature>
<feature type="transmembrane region" description="Helical" evidence="16">
    <location>
        <begin position="1044"/>
        <end position="1064"/>
    </location>
</feature>
<evidence type="ECO:0000256" key="14">
    <source>
        <dbReference type="ARBA" id="ARBA00023065"/>
    </source>
</evidence>
<dbReference type="Gene3D" id="1.20.1110.10">
    <property type="entry name" value="Calcium-transporting ATPase, transmembrane domain"/>
    <property type="match status" value="3"/>
</dbReference>
<dbReference type="NCBIfam" id="TIGR01494">
    <property type="entry name" value="ATPase_P-type"/>
    <property type="match status" value="2"/>
</dbReference>
<keyword evidence="7" id="KW-0479">Metal-binding</keyword>
<keyword evidence="10" id="KW-0067">ATP-binding</keyword>
<dbReference type="InterPro" id="IPR023299">
    <property type="entry name" value="ATPase_P-typ_cyto_dom_N"/>
</dbReference>
<dbReference type="InterPro" id="IPR018303">
    <property type="entry name" value="ATPase_P-typ_P_site"/>
</dbReference>
<evidence type="ECO:0000256" key="1">
    <source>
        <dbReference type="ARBA" id="ARBA00004141"/>
    </source>
</evidence>
<dbReference type="InterPro" id="IPR044492">
    <property type="entry name" value="P_typ_ATPase_HD_dom"/>
</dbReference>
<dbReference type="Pfam" id="PF13246">
    <property type="entry name" value="Cation_ATPase"/>
    <property type="match status" value="1"/>
</dbReference>
<organism evidence="18 19">
    <name type="scientific">Dipteronia sinensis</name>
    <dbReference type="NCBI Taxonomy" id="43782"/>
    <lineage>
        <taxon>Eukaryota</taxon>
        <taxon>Viridiplantae</taxon>
        <taxon>Streptophyta</taxon>
        <taxon>Embryophyta</taxon>
        <taxon>Tracheophyta</taxon>
        <taxon>Spermatophyta</taxon>
        <taxon>Magnoliopsida</taxon>
        <taxon>eudicotyledons</taxon>
        <taxon>Gunneridae</taxon>
        <taxon>Pentapetalae</taxon>
        <taxon>rosids</taxon>
        <taxon>malvids</taxon>
        <taxon>Sapindales</taxon>
        <taxon>Sapindaceae</taxon>
        <taxon>Hippocastanoideae</taxon>
        <taxon>Acereae</taxon>
        <taxon>Dipteronia</taxon>
    </lineage>
</organism>
<dbReference type="GO" id="GO:0005388">
    <property type="term" value="F:P-type calcium transporter activity"/>
    <property type="evidence" value="ECO:0007669"/>
    <property type="project" value="UniProtKB-EC"/>
</dbReference>
<dbReference type="AlphaFoldDB" id="A0AAE0DYS0"/>
<evidence type="ECO:0000256" key="16">
    <source>
        <dbReference type="SAM" id="Phobius"/>
    </source>
</evidence>
<dbReference type="FunFam" id="1.20.1110.10:FF:000077">
    <property type="entry name" value="ECA1 (ER-TYPE CA2+-ATPASE 1)"/>
    <property type="match status" value="1"/>
</dbReference>
<protein>
    <recommendedName>
        <fullName evidence="3">P-type Ca(2+) transporter</fullName>
        <ecNumber evidence="3">7.2.2.10</ecNumber>
    </recommendedName>
</protein>
<dbReference type="Proteomes" id="UP001281410">
    <property type="component" value="Unassembled WGS sequence"/>
</dbReference>
<keyword evidence="19" id="KW-1185">Reference proteome</keyword>
<dbReference type="FunFam" id="3.40.50.1000:FF:000028">
    <property type="entry name" value="Calcium-transporting P-type ATPase, putative"/>
    <property type="match status" value="1"/>
</dbReference>
<dbReference type="Pfam" id="PF00122">
    <property type="entry name" value="E1-E2_ATPase"/>
    <property type="match status" value="1"/>
</dbReference>
<evidence type="ECO:0000256" key="11">
    <source>
        <dbReference type="ARBA" id="ARBA00022842"/>
    </source>
</evidence>
<keyword evidence="4" id="KW-0813">Transport</keyword>
<dbReference type="InterPro" id="IPR036412">
    <property type="entry name" value="HAD-like_sf"/>
</dbReference>
<evidence type="ECO:0000259" key="17">
    <source>
        <dbReference type="SMART" id="SM00831"/>
    </source>
</evidence>
<dbReference type="SMART" id="SM00831">
    <property type="entry name" value="Cation_ATPase_N"/>
    <property type="match status" value="1"/>
</dbReference>
<evidence type="ECO:0000256" key="6">
    <source>
        <dbReference type="ARBA" id="ARBA00022692"/>
    </source>
</evidence>
<dbReference type="SUPFAM" id="SSF56784">
    <property type="entry name" value="HAD-like"/>
    <property type="match status" value="1"/>
</dbReference>
<dbReference type="Gene3D" id="3.40.1110.10">
    <property type="entry name" value="Calcium-transporting ATPase, cytoplasmic domain N"/>
    <property type="match status" value="1"/>
</dbReference>
<keyword evidence="5" id="KW-0109">Calcium transport</keyword>
<feature type="transmembrane region" description="Helical" evidence="16">
    <location>
        <begin position="264"/>
        <end position="282"/>
    </location>
</feature>
<keyword evidence="15 16" id="KW-0472">Membrane</keyword>
<keyword evidence="8" id="KW-0547">Nucleotide-binding</keyword>
<dbReference type="Pfam" id="PF00690">
    <property type="entry name" value="Cation_ATPase_N"/>
    <property type="match status" value="1"/>
</dbReference>
<dbReference type="FunFam" id="1.20.1110.10:FF:000027">
    <property type="entry name" value="Calcium-transporting ATPase, putative"/>
    <property type="match status" value="1"/>
</dbReference>
<evidence type="ECO:0000256" key="9">
    <source>
        <dbReference type="ARBA" id="ARBA00022837"/>
    </source>
</evidence>
<keyword evidence="13 16" id="KW-1133">Transmembrane helix</keyword>
<feature type="transmembrane region" description="Helical" evidence="16">
    <location>
        <begin position="95"/>
        <end position="114"/>
    </location>
</feature>
<dbReference type="GO" id="GO:0046872">
    <property type="term" value="F:metal ion binding"/>
    <property type="evidence" value="ECO:0007669"/>
    <property type="project" value="UniProtKB-KW"/>
</dbReference>
<dbReference type="GO" id="GO:0016020">
    <property type="term" value="C:membrane"/>
    <property type="evidence" value="ECO:0007669"/>
    <property type="project" value="UniProtKB-SubCell"/>
</dbReference>
<dbReference type="InterPro" id="IPR004014">
    <property type="entry name" value="ATPase_P-typ_cation-transptr_N"/>
</dbReference>
<evidence type="ECO:0000256" key="2">
    <source>
        <dbReference type="ARBA" id="ARBA00005675"/>
    </source>
</evidence>
<feature type="transmembrane region" description="Helical" evidence="16">
    <location>
        <begin position="825"/>
        <end position="847"/>
    </location>
</feature>
<feature type="transmembrane region" description="Helical" evidence="16">
    <location>
        <begin position="64"/>
        <end position="83"/>
    </location>
</feature>
<name>A0AAE0DYS0_9ROSI</name>
<dbReference type="InterPro" id="IPR059000">
    <property type="entry name" value="ATPase_P-type_domA"/>
</dbReference>
<dbReference type="SUPFAM" id="SSF81665">
    <property type="entry name" value="Calcium ATPase, transmembrane domain M"/>
    <property type="match status" value="2"/>
</dbReference>
<keyword evidence="11" id="KW-0460">Magnesium</keyword>
<evidence type="ECO:0000256" key="7">
    <source>
        <dbReference type="ARBA" id="ARBA00022723"/>
    </source>
</evidence>
<keyword evidence="9" id="KW-0106">Calcium</keyword>
<dbReference type="InterPro" id="IPR006068">
    <property type="entry name" value="ATPase_P-typ_cation-transptr_C"/>
</dbReference>
<keyword evidence="12" id="KW-1278">Translocase</keyword>
<dbReference type="InterPro" id="IPR023298">
    <property type="entry name" value="ATPase_P-typ_TM_dom_sf"/>
</dbReference>
<evidence type="ECO:0000256" key="10">
    <source>
        <dbReference type="ARBA" id="ARBA00022840"/>
    </source>
</evidence>
<dbReference type="InterPro" id="IPR001757">
    <property type="entry name" value="P_typ_ATPase"/>
</dbReference>
<gene>
    <name evidence="18" type="ORF">Dsin_025879</name>
</gene>
<dbReference type="EMBL" id="JANJYJ010000008">
    <property type="protein sequence ID" value="KAK3194569.1"/>
    <property type="molecule type" value="Genomic_DNA"/>
</dbReference>
<reference evidence="18" key="1">
    <citation type="journal article" date="2023" name="Plant J.">
        <title>Genome sequences and population genomics provide insights into the demographic history, inbreeding, and mutation load of two 'living fossil' tree species of Dipteronia.</title>
        <authorList>
            <person name="Feng Y."/>
            <person name="Comes H.P."/>
            <person name="Chen J."/>
            <person name="Zhu S."/>
            <person name="Lu R."/>
            <person name="Zhang X."/>
            <person name="Li P."/>
            <person name="Qiu J."/>
            <person name="Olsen K.M."/>
            <person name="Qiu Y."/>
        </authorList>
    </citation>
    <scope>NUCLEOTIDE SEQUENCE</scope>
    <source>
        <strain evidence="18">NBL</strain>
    </source>
</reference>
<evidence type="ECO:0000256" key="8">
    <source>
        <dbReference type="ARBA" id="ARBA00022741"/>
    </source>
</evidence>
<comment type="subcellular location">
    <subcellularLocation>
        <location evidence="1">Membrane</location>
        <topology evidence="1">Multi-pass membrane protein</topology>
    </subcellularLocation>
</comment>
<sequence>MEEKPFPAWSWSVEQCLKEYNVKEDKGLSSYEVEKRRERYGWNELAKEKGKPLWQLVLEQFDDTLVKILLVAAFISFILAYLHGSESGESGFESYVEPLVIVLILVLNAIVGVWQETSAEKALEALKEMQCESGKVLRDGYLVPDLPARELVPGDIVELRVGDKVPADMRVAALKTSTLRAEQSSLTGEAMPVLKGTSPVFMDDCELQAKENMVFAGTTVVNGSCICIVISTGMNTEIGKIQKQIHEASLEESDTPLKKKLDEFGNRLTTAIGLVCLVVWIINYKNFLSWDVVDGWPANIRFSFEKCTYYFKIAVALAVAAIPEGLPAVITTCLALGTRKMAQKNAIVRKLPSVETLGCTTVICSDKTGTLTTNQMSVAEFFTFGGKTTSCRVFRVEGTTYDPKDGGIVDWPCYNMDANLQAMAEICAVCNDAGIYCDGRLFRATGLPTEAALKVLVEKMGVPDVKARNKLRDTQLAANYLIDRSTVKLGCCEWWTKGSKKVATLEFDRIRKSMGVIVREPTGDNRLLVKGAVESLLERSSQVQLADGSLVPIDEPCRQLLLSRHLEMSSKGLRCLGLAYKDDLGEFSDYYSESHPAHKKLLDPTCYSSIESDLVFVGVVGLRDPPRDEVDKAIEDCRGAGIKVMVITGDNKSTAEAICRDIKLFPKDEDLNGISFTGKEFMALSPKQQIETLSKPGGKVFSRAEPRHKQEIVRMLKEMGEVVAMTGDGVNDAPALKLADIGIAMGITGTEVAKEASDMVLADDNFSTIVSAIAEGRSIYDNMKAFIRCVFVLFLLLLPLKWCIDAHFIYSSIFRYMISSNVGEVISIFLTAALGIPECMIPVQLLWVNLVTDGPPATALGFNPADVDIMHKPPRKSDDPLINSWVMLRYLVIGSYVGIATVGVFILWYTQASFMGINLVSDGHTLVELSQLRNWGECSTWSNFTVAPFTVGGGRVITFSNPCDYFTIGKVKAMTLSLSVLVAIEMFNSLNSLSEDNSLVTMPPWRNPWLLVAMSVSFGLHCLILYVPFLADVFGIVPLSLNEWFLVILVSAPVILIDEVLKYVGRNRRISGKKEKTA</sequence>
<keyword evidence="14" id="KW-0406">Ion transport</keyword>
<evidence type="ECO:0000313" key="18">
    <source>
        <dbReference type="EMBL" id="KAK3194569.1"/>
    </source>
</evidence>
<dbReference type="EC" id="7.2.2.10" evidence="3"/>